<dbReference type="InterPro" id="IPR027417">
    <property type="entry name" value="P-loop_NTPase"/>
</dbReference>
<protein>
    <submittedName>
        <fullName evidence="4">Exodeoxyribonuclease-5</fullName>
        <ecNumber evidence="4">3.1.11.5</ecNumber>
    </submittedName>
</protein>
<dbReference type="GO" id="GO:0006310">
    <property type="term" value="P:DNA recombination"/>
    <property type="evidence" value="ECO:0007669"/>
    <property type="project" value="TreeGrafter"/>
</dbReference>
<keyword evidence="1" id="KW-0547">Nucleotide-binding</keyword>
<evidence type="ECO:0000313" key="4">
    <source>
        <dbReference type="EMBL" id="MBB4267713.1"/>
    </source>
</evidence>
<keyword evidence="4" id="KW-0378">Hydrolase</keyword>
<sequence>MTITPSDSQAAAIRQIKAWFEHRTDEQQVFRLFGYAGTGKSTVLKFALDDLGLDADDAEDVVTATFTGKAAMVLRRKGTPAQTIHSLIYSVQEAPEEEIAEAEKELAQMEREVLALVGWARTEAQSQCEARRQAIKELRRPQFRLNPDSAAAHAKLIVLDEVSMVGGDMAKDLLSYERPILVLGDPGQLPPIKGEGAFVDATPDVMLTEVHRQAAESAVIRLATWARQGRPIPMGLHDPLVAKMRFGDLSPEMCLNADQVICGRNDTRIMLNNGIRRVAGHTSLLPDPGEKIICLKNSKDMGVVNGMFLELDEAIDDAELIFKARLITEDGAVVGTPNRDGEAWVPVYKGPFLDHVQMDKDRNGRDWKLLRKVKPLEMVFGYAITCHKAQGSGWRNVIVWDDGLGRSDADRRRWLYTAITRAEEGLVLLS</sequence>
<dbReference type="GO" id="GO:0008854">
    <property type="term" value="F:exodeoxyribonuclease V activity"/>
    <property type="evidence" value="ECO:0007669"/>
    <property type="project" value="UniProtKB-EC"/>
</dbReference>
<keyword evidence="5" id="KW-1185">Reference proteome</keyword>
<evidence type="ECO:0000313" key="5">
    <source>
        <dbReference type="Proteomes" id="UP000554286"/>
    </source>
</evidence>
<dbReference type="AlphaFoldDB" id="A0A7W6RFS5"/>
<dbReference type="RefSeq" id="WP_184047580.1">
    <property type="nucleotide sequence ID" value="NZ_JACIGK010000032.1"/>
</dbReference>
<comment type="caution">
    <text evidence="4">The sequence shown here is derived from an EMBL/GenBank/DDBJ whole genome shotgun (WGS) entry which is preliminary data.</text>
</comment>
<dbReference type="PANTHER" id="PTHR43788">
    <property type="entry name" value="DNA2/NAM7 HELICASE FAMILY MEMBER"/>
    <property type="match status" value="1"/>
</dbReference>
<dbReference type="Pfam" id="PF13538">
    <property type="entry name" value="UvrD_C_2"/>
    <property type="match status" value="1"/>
</dbReference>
<dbReference type="CDD" id="cd18809">
    <property type="entry name" value="SF1_C_RecD"/>
    <property type="match status" value="1"/>
</dbReference>
<keyword evidence="2" id="KW-0067">ATP-binding</keyword>
<feature type="domain" description="UvrD-like helicase C-terminal" evidence="3">
    <location>
        <begin position="381"/>
        <end position="429"/>
    </location>
</feature>
<dbReference type="Pfam" id="PF13604">
    <property type="entry name" value="AAA_30"/>
    <property type="match status" value="1"/>
</dbReference>
<dbReference type="GO" id="GO:0009338">
    <property type="term" value="C:exodeoxyribonuclease V complex"/>
    <property type="evidence" value="ECO:0007669"/>
    <property type="project" value="TreeGrafter"/>
</dbReference>
<dbReference type="Gene3D" id="3.40.50.300">
    <property type="entry name" value="P-loop containing nucleotide triphosphate hydrolases"/>
    <property type="match status" value="2"/>
</dbReference>
<organism evidence="4 5">
    <name type="scientific">Roseospira visakhapatnamensis</name>
    <dbReference type="NCBI Taxonomy" id="390880"/>
    <lineage>
        <taxon>Bacteria</taxon>
        <taxon>Pseudomonadati</taxon>
        <taxon>Pseudomonadota</taxon>
        <taxon>Alphaproteobacteria</taxon>
        <taxon>Rhodospirillales</taxon>
        <taxon>Rhodospirillaceae</taxon>
        <taxon>Roseospira</taxon>
    </lineage>
</organism>
<accession>A0A7W6RFS5</accession>
<name>A0A7W6RFS5_9PROT</name>
<dbReference type="SUPFAM" id="SSF52540">
    <property type="entry name" value="P-loop containing nucleoside triphosphate hydrolases"/>
    <property type="match status" value="1"/>
</dbReference>
<dbReference type="Proteomes" id="UP000554286">
    <property type="component" value="Unassembled WGS sequence"/>
</dbReference>
<dbReference type="GO" id="GO:0017116">
    <property type="term" value="F:single-stranded DNA helicase activity"/>
    <property type="evidence" value="ECO:0007669"/>
    <property type="project" value="TreeGrafter"/>
</dbReference>
<dbReference type="PANTHER" id="PTHR43788:SF6">
    <property type="entry name" value="DNA HELICASE B"/>
    <property type="match status" value="1"/>
</dbReference>
<dbReference type="InterPro" id="IPR050534">
    <property type="entry name" value="Coronavir_polyprotein_1ab"/>
</dbReference>
<evidence type="ECO:0000259" key="3">
    <source>
        <dbReference type="Pfam" id="PF13538"/>
    </source>
</evidence>
<evidence type="ECO:0000256" key="1">
    <source>
        <dbReference type="ARBA" id="ARBA00022741"/>
    </source>
</evidence>
<dbReference type="GO" id="GO:0005524">
    <property type="term" value="F:ATP binding"/>
    <property type="evidence" value="ECO:0007669"/>
    <property type="project" value="UniProtKB-KW"/>
</dbReference>
<dbReference type="EMBL" id="JACIGK010000032">
    <property type="protein sequence ID" value="MBB4267713.1"/>
    <property type="molecule type" value="Genomic_DNA"/>
</dbReference>
<evidence type="ECO:0000256" key="2">
    <source>
        <dbReference type="ARBA" id="ARBA00022840"/>
    </source>
</evidence>
<reference evidence="4 5" key="1">
    <citation type="submission" date="2020-08" db="EMBL/GenBank/DDBJ databases">
        <title>Genome sequencing of Purple Non-Sulfur Bacteria from various extreme environments.</title>
        <authorList>
            <person name="Mayer M."/>
        </authorList>
    </citation>
    <scope>NUCLEOTIDE SEQUENCE [LARGE SCALE GENOMIC DNA]</scope>
    <source>
        <strain evidence="4 5">JA131</strain>
    </source>
</reference>
<dbReference type="InterPro" id="IPR027785">
    <property type="entry name" value="UvrD-like_helicase_C"/>
</dbReference>
<proteinExistence type="predicted"/>
<gene>
    <name evidence="4" type="ORF">GGD89_003360</name>
</gene>
<dbReference type="EC" id="3.1.11.5" evidence="4"/>